<proteinExistence type="predicted"/>
<dbReference type="Proteomes" id="UP001484239">
    <property type="component" value="Unassembled WGS sequence"/>
</dbReference>
<keyword evidence="2" id="KW-1185">Reference proteome</keyword>
<evidence type="ECO:0000313" key="1">
    <source>
        <dbReference type="EMBL" id="MEK9502083.1"/>
    </source>
</evidence>
<evidence type="ECO:0000313" key="2">
    <source>
        <dbReference type="Proteomes" id="UP001484239"/>
    </source>
</evidence>
<dbReference type="RefSeq" id="WP_405276758.1">
    <property type="nucleotide sequence ID" value="NZ_JBBHLI010000009.1"/>
</dbReference>
<protein>
    <recommendedName>
        <fullName evidence="3">Carboxypeptidase regulatory-like domain-containing protein</fullName>
    </recommendedName>
</protein>
<evidence type="ECO:0008006" key="3">
    <source>
        <dbReference type="Google" id="ProtNLM"/>
    </source>
</evidence>
<reference evidence="1 2" key="1">
    <citation type="submission" date="2024-02" db="EMBL/GenBank/DDBJ databases">
        <title>A novel Gemmatimonadota bacterium.</title>
        <authorList>
            <person name="Du Z.-J."/>
            <person name="Ye Y.-Q."/>
        </authorList>
    </citation>
    <scope>NUCLEOTIDE SEQUENCE [LARGE SCALE GENOMIC DNA]</scope>
    <source>
        <strain evidence="1 2">DH-20</strain>
    </source>
</reference>
<dbReference type="EMBL" id="JBBHLI010000009">
    <property type="protein sequence ID" value="MEK9502083.1"/>
    <property type="molecule type" value="Genomic_DNA"/>
</dbReference>
<organism evidence="1 2">
    <name type="scientific">Gaopeijia maritima</name>
    <dbReference type="NCBI Taxonomy" id="3119007"/>
    <lineage>
        <taxon>Bacteria</taxon>
        <taxon>Pseudomonadati</taxon>
        <taxon>Gemmatimonadota</taxon>
        <taxon>Longimicrobiia</taxon>
        <taxon>Gaopeijiales</taxon>
        <taxon>Gaopeijiaceae</taxon>
        <taxon>Gaopeijia</taxon>
    </lineage>
</organism>
<name>A0ABU9EBI1_9BACT</name>
<sequence>MTGVGRRVRWAGRGLVARWVPVVRRARSARWVRSARWALVARRARMVPLRMAGVLAVVGLLSGGSAGCFGCTDEGRPAVSLTVLDARTEGEVDADPSTVQVVIRDGAWADSVQAGPEGRTPLAFGRPGEYSLSVTAPGYLSWRLDGVVAFDDRCGVNTVVVRALLEPEAEGAGGAEGAEGAGGP</sequence>
<comment type="caution">
    <text evidence="1">The sequence shown here is derived from an EMBL/GenBank/DDBJ whole genome shotgun (WGS) entry which is preliminary data.</text>
</comment>
<accession>A0ABU9EBI1</accession>
<gene>
    <name evidence="1" type="ORF">WI372_13910</name>
</gene>